<evidence type="ECO:0000313" key="4">
    <source>
        <dbReference type="Proteomes" id="UP000263517"/>
    </source>
</evidence>
<dbReference type="Proteomes" id="UP000263517">
    <property type="component" value="Unassembled WGS sequence"/>
</dbReference>
<evidence type="ECO:0000313" key="2">
    <source>
        <dbReference type="EMBL" id="HAW78068.1"/>
    </source>
</evidence>
<sequence length="306" mass="34730">MNTAMQTAISILLVSPFPLALAQDASTEPQWIEFDAQAYAGYGYDSNVSVSEIDTNTGEGDSALYAKGKVKASITPHEKWQLNTSAQYALTEYNDYSVFNLAITTLSAEAVYKADWAKVALHHYSADAKLDDSDYLTYRQTGLSVGRAWQQKGYWRLSVDNISKIFVATPERDSDANALRSDVFWFNEAQAFWQFGFTFQQEDAQDNTFDYTSYLADVAYTTPLTWLHKDTEFTLYYHYETRDYAGAREGGIGRNDHRQRIKAVIDYPVSRHVDVMLSTQYGNYSSTTDSADYKETLAELGMKLYF</sequence>
<dbReference type="EMBL" id="DNAN01000708">
    <property type="protein sequence ID" value="HAW78068.1"/>
    <property type="molecule type" value="Genomic_DNA"/>
</dbReference>
<protein>
    <recommendedName>
        <fullName evidence="6">DUF560 domain-containing protein</fullName>
    </recommendedName>
</protein>
<gene>
    <name evidence="2" type="ORF">DCW74_20315</name>
    <name evidence="3" type="ORF">DEB45_12175</name>
</gene>
<evidence type="ECO:0000256" key="1">
    <source>
        <dbReference type="SAM" id="SignalP"/>
    </source>
</evidence>
<organism evidence="3 5">
    <name type="scientific">Alteromonas australica</name>
    <dbReference type="NCBI Taxonomy" id="589873"/>
    <lineage>
        <taxon>Bacteria</taxon>
        <taxon>Pseudomonadati</taxon>
        <taxon>Pseudomonadota</taxon>
        <taxon>Gammaproteobacteria</taxon>
        <taxon>Alteromonadales</taxon>
        <taxon>Alteromonadaceae</taxon>
        <taxon>Alteromonas/Salinimonas group</taxon>
        <taxon>Alteromonas</taxon>
    </lineage>
</organism>
<feature type="signal peptide" evidence="1">
    <location>
        <begin position="1"/>
        <end position="22"/>
    </location>
</feature>
<accession>A0A358E0N1</accession>
<dbReference type="RefSeq" id="WP_196897591.1">
    <property type="nucleotide sequence ID" value="NZ_CALBIY010000076.1"/>
</dbReference>
<evidence type="ECO:0008006" key="6">
    <source>
        <dbReference type="Google" id="ProtNLM"/>
    </source>
</evidence>
<dbReference type="EMBL" id="DONK01000184">
    <property type="protein sequence ID" value="HBU52008.1"/>
    <property type="molecule type" value="Genomic_DNA"/>
</dbReference>
<dbReference type="Proteomes" id="UP000264779">
    <property type="component" value="Unassembled WGS sequence"/>
</dbReference>
<comment type="caution">
    <text evidence="3">The sequence shown here is derived from an EMBL/GenBank/DDBJ whole genome shotgun (WGS) entry which is preliminary data.</text>
</comment>
<keyword evidence="1" id="KW-0732">Signal</keyword>
<reference evidence="4 5" key="1">
    <citation type="journal article" date="2018" name="Nat. Biotechnol.">
        <title>A standardized bacterial taxonomy based on genome phylogeny substantially revises the tree of life.</title>
        <authorList>
            <person name="Parks D.H."/>
            <person name="Chuvochina M."/>
            <person name="Waite D.W."/>
            <person name="Rinke C."/>
            <person name="Skarshewski A."/>
            <person name="Chaumeil P.A."/>
            <person name="Hugenholtz P."/>
        </authorList>
    </citation>
    <scope>NUCLEOTIDE SEQUENCE [LARGE SCALE GENOMIC DNA]</scope>
    <source>
        <strain evidence="3">UBA11621</strain>
        <strain evidence="2">UBA11978</strain>
    </source>
</reference>
<evidence type="ECO:0000313" key="5">
    <source>
        <dbReference type="Proteomes" id="UP000264779"/>
    </source>
</evidence>
<proteinExistence type="predicted"/>
<feature type="chain" id="PRO_5036067674" description="DUF560 domain-containing protein" evidence="1">
    <location>
        <begin position="23"/>
        <end position="306"/>
    </location>
</feature>
<dbReference type="AlphaFoldDB" id="A0A358E0N1"/>
<evidence type="ECO:0000313" key="3">
    <source>
        <dbReference type="EMBL" id="HBU52008.1"/>
    </source>
</evidence>
<name>A0A358E0N1_9ALTE</name>